<comment type="similarity">
    <text evidence="1 2">Belongs to the phospholipid scramblase family.</text>
</comment>
<evidence type="ECO:0000313" key="4">
    <source>
        <dbReference type="Proteomes" id="UP001141552"/>
    </source>
</evidence>
<organism evidence="3 4">
    <name type="scientific">Turnera subulata</name>
    <dbReference type="NCBI Taxonomy" id="218843"/>
    <lineage>
        <taxon>Eukaryota</taxon>
        <taxon>Viridiplantae</taxon>
        <taxon>Streptophyta</taxon>
        <taxon>Embryophyta</taxon>
        <taxon>Tracheophyta</taxon>
        <taxon>Spermatophyta</taxon>
        <taxon>Magnoliopsida</taxon>
        <taxon>eudicotyledons</taxon>
        <taxon>Gunneridae</taxon>
        <taxon>Pentapetalae</taxon>
        <taxon>rosids</taxon>
        <taxon>fabids</taxon>
        <taxon>Malpighiales</taxon>
        <taxon>Passifloraceae</taxon>
        <taxon>Turnera</taxon>
    </lineage>
</organism>
<gene>
    <name evidence="3" type="ORF">Tsubulata_046691</name>
</gene>
<sequence length="102" mass="11436">KFAWSTGDVIPGEGYMICTWDMNAGNREVKNSLSFCFDLDDGDINGEVLAQIDRDWRGFGYEIFSDAGKYVIQFGSSDPSFSRIPELDVVRPLTLSKRALCL</sequence>
<keyword evidence="4" id="KW-1185">Reference proteome</keyword>
<evidence type="ECO:0000313" key="3">
    <source>
        <dbReference type="EMBL" id="KAJ4831698.1"/>
    </source>
</evidence>
<name>A0A9Q0FHS7_9ROSI</name>
<comment type="caution">
    <text evidence="3">The sequence shown here is derived from an EMBL/GenBank/DDBJ whole genome shotgun (WGS) entry which is preliminary data.</text>
</comment>
<evidence type="ECO:0000256" key="2">
    <source>
        <dbReference type="RuleBase" id="RU363116"/>
    </source>
</evidence>
<dbReference type="GO" id="GO:0017128">
    <property type="term" value="F:phospholipid scramblase activity"/>
    <property type="evidence" value="ECO:0007669"/>
    <property type="project" value="InterPro"/>
</dbReference>
<dbReference type="AlphaFoldDB" id="A0A9Q0FHS7"/>
<protein>
    <recommendedName>
        <fullName evidence="2">Phospholipid scramblase</fullName>
    </recommendedName>
</protein>
<dbReference type="Pfam" id="PF03803">
    <property type="entry name" value="Scramblase"/>
    <property type="match status" value="1"/>
</dbReference>
<evidence type="ECO:0000256" key="1">
    <source>
        <dbReference type="ARBA" id="ARBA00005350"/>
    </source>
</evidence>
<dbReference type="EMBL" id="JAKUCV010005306">
    <property type="protein sequence ID" value="KAJ4831698.1"/>
    <property type="molecule type" value="Genomic_DNA"/>
</dbReference>
<reference evidence="3" key="2">
    <citation type="journal article" date="2023" name="Plants (Basel)">
        <title>Annotation of the Turnera subulata (Passifloraceae) Draft Genome Reveals the S-Locus Evolved after the Divergence of Turneroideae from Passifloroideae in a Stepwise Manner.</title>
        <authorList>
            <person name="Henning P.M."/>
            <person name="Roalson E.H."/>
            <person name="Mir W."/>
            <person name="McCubbin A.G."/>
            <person name="Shore J.S."/>
        </authorList>
    </citation>
    <scope>NUCLEOTIDE SEQUENCE</scope>
    <source>
        <strain evidence="3">F60SS</strain>
    </source>
</reference>
<proteinExistence type="inferred from homology"/>
<reference evidence="3" key="1">
    <citation type="submission" date="2022-02" db="EMBL/GenBank/DDBJ databases">
        <authorList>
            <person name="Henning P.M."/>
            <person name="McCubbin A.G."/>
            <person name="Shore J.S."/>
        </authorList>
    </citation>
    <scope>NUCLEOTIDE SEQUENCE</scope>
    <source>
        <strain evidence="3">F60SS</strain>
        <tissue evidence="3">Leaves</tissue>
    </source>
</reference>
<accession>A0A9Q0FHS7</accession>
<feature type="non-terminal residue" evidence="3">
    <location>
        <position position="1"/>
    </location>
</feature>
<dbReference type="Proteomes" id="UP001141552">
    <property type="component" value="Unassembled WGS sequence"/>
</dbReference>
<dbReference type="OrthoDB" id="191150at2759"/>
<dbReference type="InterPro" id="IPR005552">
    <property type="entry name" value="Scramblase"/>
</dbReference>